<proteinExistence type="inferred from homology"/>
<keyword evidence="10" id="KW-0460">Magnesium</keyword>
<dbReference type="NCBIfam" id="NF003671">
    <property type="entry name" value="PRK05294.1"/>
    <property type="match status" value="1"/>
</dbReference>
<dbReference type="GO" id="GO:0006221">
    <property type="term" value="P:pyrimidine nucleotide biosynthetic process"/>
    <property type="evidence" value="ECO:0007669"/>
    <property type="project" value="UniProtKB-KW"/>
</dbReference>
<dbReference type="SMART" id="SM00851">
    <property type="entry name" value="MGS"/>
    <property type="match status" value="1"/>
</dbReference>
<organism evidence="18 19">
    <name type="scientific">Sphaerochaeta halotolerans</name>
    <dbReference type="NCBI Taxonomy" id="2293840"/>
    <lineage>
        <taxon>Bacteria</taxon>
        <taxon>Pseudomonadati</taxon>
        <taxon>Spirochaetota</taxon>
        <taxon>Spirochaetia</taxon>
        <taxon>Spirochaetales</taxon>
        <taxon>Sphaerochaetaceae</taxon>
        <taxon>Sphaerochaeta</taxon>
    </lineage>
</organism>
<evidence type="ECO:0000256" key="7">
    <source>
        <dbReference type="ARBA" id="ARBA00022737"/>
    </source>
</evidence>
<comment type="catalytic activity">
    <reaction evidence="14">
        <text>hydrogencarbonate + L-glutamine + 2 ATP + H2O = carbamoyl phosphate + L-glutamate + 2 ADP + phosphate + 2 H(+)</text>
        <dbReference type="Rhea" id="RHEA:18633"/>
        <dbReference type="ChEBI" id="CHEBI:15377"/>
        <dbReference type="ChEBI" id="CHEBI:15378"/>
        <dbReference type="ChEBI" id="CHEBI:17544"/>
        <dbReference type="ChEBI" id="CHEBI:29985"/>
        <dbReference type="ChEBI" id="CHEBI:30616"/>
        <dbReference type="ChEBI" id="CHEBI:43474"/>
        <dbReference type="ChEBI" id="CHEBI:58228"/>
        <dbReference type="ChEBI" id="CHEBI:58359"/>
        <dbReference type="ChEBI" id="CHEBI:456216"/>
        <dbReference type="EC" id="6.3.5.5"/>
    </reaction>
</comment>
<dbReference type="EC" id="6.3.5.5" evidence="18"/>
<reference evidence="19" key="1">
    <citation type="submission" date="2018-08" db="EMBL/GenBank/DDBJ databases">
        <authorList>
            <person name="Grouzdev D.S."/>
            <person name="Krutkina M.S."/>
        </authorList>
    </citation>
    <scope>NUCLEOTIDE SEQUENCE [LARGE SCALE GENOMIC DNA]</scope>
    <source>
        <strain evidence="19">4-11</strain>
    </source>
</reference>
<dbReference type="GO" id="GO:0006526">
    <property type="term" value="P:L-arginine biosynthetic process"/>
    <property type="evidence" value="ECO:0007669"/>
    <property type="project" value="UniProtKB-KW"/>
</dbReference>
<comment type="catalytic activity">
    <reaction evidence="13">
        <text>hydrogencarbonate + NH4(+) + 2 ATP = carbamoyl phosphate + 2 ADP + phosphate + 2 H(+)</text>
        <dbReference type="Rhea" id="RHEA:18029"/>
        <dbReference type="ChEBI" id="CHEBI:15378"/>
        <dbReference type="ChEBI" id="CHEBI:17544"/>
        <dbReference type="ChEBI" id="CHEBI:28938"/>
        <dbReference type="ChEBI" id="CHEBI:30616"/>
        <dbReference type="ChEBI" id="CHEBI:43474"/>
        <dbReference type="ChEBI" id="CHEBI:58228"/>
        <dbReference type="ChEBI" id="CHEBI:456216"/>
        <dbReference type="EC" id="6.3.4.16"/>
    </reaction>
</comment>
<feature type="domain" description="MGS-like" evidence="17">
    <location>
        <begin position="937"/>
        <end position="1069"/>
    </location>
</feature>
<evidence type="ECO:0000313" key="19">
    <source>
        <dbReference type="Proteomes" id="UP000264002"/>
    </source>
</evidence>
<dbReference type="Gene3D" id="3.40.50.1380">
    <property type="entry name" value="Methylglyoxal synthase-like domain"/>
    <property type="match status" value="1"/>
</dbReference>
<keyword evidence="3" id="KW-0055">Arginine biosynthesis</keyword>
<sequence>MSARRDIKRILVIGSGPIVIGQACEFDYSGTQAVKALKEEGYEVILLNPNPATVMTTLGMADHIYLDPLRTEYVEQIFQRERPDAILTTMGGQSGLNLALELDESGLLAQYGVEVIGSSIASIKLAEDRGAFKKVINQLGLESAKSSIAHNIDEGMELLADLPFPLIIRPSYTLGGMGGSIAYNKEEYPSLLEHALETSPTHEVLVEESLIGWKEFEMEVMRDKQDNAIIVCSIENVDPMGVHTGDSITIAPIQTLDEKSYQKMRDASIAILRAIGVDCGGSNVQFAVHPETGRMVVIEMNPRVSRSSALASKATGFPIARCSAKLAVGYTLDEVVNEITGQSVSCFEPVLDYCAVKVPRFELEKFPLPLSALGTQMRSIGEALALGRTALEALNKGIRSSERKLEGLCDLIRAGLYDAQEVARFLTSAHPLRLVAAYTTLCREGLGSLPRIQEITKFDPWFLDLLVQQLSIEQDVAFHLDADVLLKAKQAGMSDVYIAMLTGRNSEDIERLRYAYEMHPVTHHVDTCSGEFDALTPYLYTTYGETEEALPLGEDAVLILASGPNRIGQGLEFDTCCTLASMAYRKLGRKTIMVNSNPETVSTDFNISDRLYLQGLTAEEVKEILRHEQTQRVVVQLGGQTPLNLAPALTRAGAKLEGTDLEGLLGAGDRGKFSALVTQLGLRQPKNKAVTKKENILTTAREIGFPVLIRPSHVLGGRGMYIVYDEDGLLSLADIEATVDAPVLVDQFLEDAFEYDLDAVCDGESLYVGGILQHIEAAGIHSGDSAAVFPPYKSTPELLEEMQDWAHKLALALHVKGLMNIQFAAKDGKLYLIEVNPRASRTVPFICKTSAVDLIEAAVRVWEGETLVKQGLVQSAGGRALGTCKVGWAVKEAVFSFDRFSNVDPALGPEMRSTGESIGLGKTFGEAFAKSQISSGNRLPVSGKVFISVNKKDRKTILPVVRKLVSLGFTIAATQGTAAFLFEQGILVEVMQKVHEGHPNITDYLQKKQVALVINTPMGLHAHISDDEIRSIAMRMKIPYTTTTSAAVAAVEAVEYLQKKQVVVRELTS</sequence>
<keyword evidence="4 18" id="KW-0436">Ligase</keyword>
<evidence type="ECO:0000256" key="6">
    <source>
        <dbReference type="ARBA" id="ARBA00022723"/>
    </source>
</evidence>
<evidence type="ECO:0000256" key="1">
    <source>
        <dbReference type="ARBA" id="ARBA00005077"/>
    </source>
</evidence>
<dbReference type="SUPFAM" id="SSF56059">
    <property type="entry name" value="Glutathione synthetase ATP-binding domain-like"/>
    <property type="match status" value="2"/>
</dbReference>
<evidence type="ECO:0000256" key="2">
    <source>
        <dbReference type="ARBA" id="ARBA00009799"/>
    </source>
</evidence>
<dbReference type="GO" id="GO:0005737">
    <property type="term" value="C:cytoplasm"/>
    <property type="evidence" value="ECO:0007669"/>
    <property type="project" value="TreeGrafter"/>
</dbReference>
<dbReference type="GO" id="GO:0004088">
    <property type="term" value="F:carbamoyl-phosphate synthase (glutamine-hydrolyzing) activity"/>
    <property type="evidence" value="ECO:0007669"/>
    <property type="project" value="UniProtKB-EC"/>
</dbReference>
<evidence type="ECO:0000259" key="17">
    <source>
        <dbReference type="PROSITE" id="PS51855"/>
    </source>
</evidence>
<dbReference type="NCBIfam" id="TIGR01369">
    <property type="entry name" value="CPSaseII_lrg"/>
    <property type="match status" value="1"/>
</dbReference>
<evidence type="ECO:0000259" key="16">
    <source>
        <dbReference type="PROSITE" id="PS50975"/>
    </source>
</evidence>
<reference evidence="18 19" key="2">
    <citation type="submission" date="2018-09" db="EMBL/GenBank/DDBJ databases">
        <title>Genome of Sphaerochaeta halotolerans strain 4-11.</title>
        <authorList>
            <person name="Nazina T.N."/>
            <person name="Sokolova D.S."/>
        </authorList>
    </citation>
    <scope>NUCLEOTIDE SEQUENCE [LARGE SCALE GENOMIC DNA]</scope>
    <source>
        <strain evidence="18 19">4-11</strain>
    </source>
</reference>
<dbReference type="SUPFAM" id="SSF48108">
    <property type="entry name" value="Carbamoyl phosphate synthetase, large subunit connection domain"/>
    <property type="match status" value="1"/>
</dbReference>
<comment type="similarity">
    <text evidence="2">Belongs to the CarB family.</text>
</comment>
<dbReference type="FunFam" id="3.40.50.20:FF:000001">
    <property type="entry name" value="Carbamoyl-phosphate synthase large chain"/>
    <property type="match status" value="2"/>
</dbReference>
<dbReference type="GO" id="GO:0005524">
    <property type="term" value="F:ATP binding"/>
    <property type="evidence" value="ECO:0007669"/>
    <property type="project" value="UniProtKB-UniRule"/>
</dbReference>
<evidence type="ECO:0000256" key="8">
    <source>
        <dbReference type="ARBA" id="ARBA00022741"/>
    </source>
</evidence>
<dbReference type="InterPro" id="IPR006275">
    <property type="entry name" value="CPSase_lsu"/>
</dbReference>
<dbReference type="SUPFAM" id="SSF52335">
    <property type="entry name" value="Methylglyoxal synthase-like"/>
    <property type="match status" value="1"/>
</dbReference>
<keyword evidence="5" id="KW-0028">Amino-acid biosynthesis</keyword>
<dbReference type="NCBIfam" id="NF009455">
    <property type="entry name" value="PRK12815.1"/>
    <property type="match status" value="1"/>
</dbReference>
<protein>
    <submittedName>
        <fullName evidence="18">Carbamoyl-phosphate synthase large subunit</fullName>
        <ecNumber evidence="18">6.3.5.5</ecNumber>
    </submittedName>
</protein>
<dbReference type="InterPro" id="IPR011607">
    <property type="entry name" value="MGS-like_dom"/>
</dbReference>
<dbReference type="PROSITE" id="PS51257">
    <property type="entry name" value="PROKAR_LIPOPROTEIN"/>
    <property type="match status" value="1"/>
</dbReference>
<keyword evidence="11" id="KW-0665">Pyrimidine biosynthesis</keyword>
<comment type="pathway">
    <text evidence="1">Amino-acid biosynthesis; L-arginine biosynthesis; carbamoyl phosphate from bicarbonate: step 1/1.</text>
</comment>
<evidence type="ECO:0000256" key="15">
    <source>
        <dbReference type="PROSITE-ProRule" id="PRU00409"/>
    </source>
</evidence>
<dbReference type="GO" id="GO:0004087">
    <property type="term" value="F:carbamoyl-phosphate synthase (ammonia) activity"/>
    <property type="evidence" value="ECO:0007669"/>
    <property type="project" value="UniProtKB-EC"/>
</dbReference>
<dbReference type="FunFam" id="3.30.470.20:FF:000026">
    <property type="entry name" value="Carbamoyl-phosphate synthase large chain"/>
    <property type="match status" value="1"/>
</dbReference>
<evidence type="ECO:0000256" key="4">
    <source>
        <dbReference type="ARBA" id="ARBA00022598"/>
    </source>
</evidence>
<evidence type="ECO:0000256" key="14">
    <source>
        <dbReference type="ARBA" id="ARBA00048816"/>
    </source>
</evidence>
<evidence type="ECO:0000313" key="18">
    <source>
        <dbReference type="EMBL" id="RFU94251.1"/>
    </source>
</evidence>
<gene>
    <name evidence="18" type="ORF">DYP60_10720</name>
</gene>
<dbReference type="InterPro" id="IPR036897">
    <property type="entry name" value="CarbamoylP_synth_lsu_oligo_sf"/>
</dbReference>
<dbReference type="SMART" id="SM01096">
    <property type="entry name" value="CPSase_L_D3"/>
    <property type="match status" value="1"/>
</dbReference>
<dbReference type="Pfam" id="PF25596">
    <property type="entry name" value="CPSase_L_D1"/>
    <property type="match status" value="2"/>
</dbReference>
<evidence type="ECO:0000256" key="11">
    <source>
        <dbReference type="ARBA" id="ARBA00022975"/>
    </source>
</evidence>
<dbReference type="InterPro" id="IPR058047">
    <property type="entry name" value="CPSase_preATP-grasp"/>
</dbReference>
<dbReference type="InterPro" id="IPR036914">
    <property type="entry name" value="MGS-like_dom_sf"/>
</dbReference>
<keyword evidence="8 15" id="KW-0547">Nucleotide-binding</keyword>
<dbReference type="FunFam" id="3.30.470.20:FF:000007">
    <property type="entry name" value="Carbamoyl-phosphate synthase large chain"/>
    <property type="match status" value="1"/>
</dbReference>
<dbReference type="GO" id="GO:0046872">
    <property type="term" value="F:metal ion binding"/>
    <property type="evidence" value="ECO:0007669"/>
    <property type="project" value="UniProtKB-KW"/>
</dbReference>
<comment type="caution">
    <text evidence="18">The sequence shown here is derived from an EMBL/GenBank/DDBJ whole genome shotgun (WGS) entry which is preliminary data.</text>
</comment>
<evidence type="ECO:0000256" key="12">
    <source>
        <dbReference type="ARBA" id="ARBA00023211"/>
    </source>
</evidence>
<evidence type="ECO:0000256" key="10">
    <source>
        <dbReference type="ARBA" id="ARBA00022842"/>
    </source>
</evidence>
<dbReference type="Pfam" id="PF02142">
    <property type="entry name" value="MGS"/>
    <property type="match status" value="1"/>
</dbReference>
<dbReference type="PROSITE" id="PS00866">
    <property type="entry name" value="CPSASE_1"/>
    <property type="match status" value="2"/>
</dbReference>
<dbReference type="Gene3D" id="3.30.470.20">
    <property type="entry name" value="ATP-grasp fold, B domain"/>
    <property type="match status" value="2"/>
</dbReference>
<dbReference type="GO" id="GO:0006541">
    <property type="term" value="P:glutamine metabolic process"/>
    <property type="evidence" value="ECO:0007669"/>
    <property type="project" value="TreeGrafter"/>
</dbReference>
<dbReference type="RefSeq" id="WP_117331005.1">
    <property type="nucleotide sequence ID" value="NZ_QUWK01000011.1"/>
</dbReference>
<dbReference type="SUPFAM" id="SSF52440">
    <property type="entry name" value="PreATP-grasp domain"/>
    <property type="match status" value="2"/>
</dbReference>
<dbReference type="Gene3D" id="3.40.50.20">
    <property type="match status" value="2"/>
</dbReference>
<name>A0A372MEQ4_9SPIR</name>
<evidence type="ECO:0000256" key="9">
    <source>
        <dbReference type="ARBA" id="ARBA00022840"/>
    </source>
</evidence>
<keyword evidence="19" id="KW-1185">Reference proteome</keyword>
<dbReference type="InterPro" id="IPR005480">
    <property type="entry name" value="CPSase_lsu_oligo"/>
</dbReference>
<keyword evidence="6" id="KW-0479">Metal-binding</keyword>
<dbReference type="InterPro" id="IPR005483">
    <property type="entry name" value="CPSase_dom"/>
</dbReference>
<evidence type="ECO:0000256" key="13">
    <source>
        <dbReference type="ARBA" id="ARBA00047359"/>
    </source>
</evidence>
<dbReference type="EMBL" id="QUWK01000011">
    <property type="protein sequence ID" value="RFU94251.1"/>
    <property type="molecule type" value="Genomic_DNA"/>
</dbReference>
<dbReference type="AlphaFoldDB" id="A0A372MEQ4"/>
<dbReference type="PANTHER" id="PTHR11405:SF53">
    <property type="entry name" value="CARBAMOYL-PHOSPHATE SYNTHASE [AMMONIA], MITOCHONDRIAL"/>
    <property type="match status" value="1"/>
</dbReference>
<dbReference type="Gene3D" id="1.10.1030.10">
    <property type="entry name" value="Carbamoyl-phosphate synthetase, large subunit oligomerisation domain"/>
    <property type="match status" value="1"/>
</dbReference>
<dbReference type="InterPro" id="IPR011761">
    <property type="entry name" value="ATP-grasp"/>
</dbReference>
<accession>A0A372MEQ4</accession>
<keyword evidence="7" id="KW-0677">Repeat</keyword>
<dbReference type="Pfam" id="PF02787">
    <property type="entry name" value="CPSase_L_D3"/>
    <property type="match status" value="1"/>
</dbReference>
<dbReference type="PROSITE" id="PS51855">
    <property type="entry name" value="MGS"/>
    <property type="match status" value="1"/>
</dbReference>
<dbReference type="PRINTS" id="PR00098">
    <property type="entry name" value="CPSASE"/>
</dbReference>
<feature type="domain" description="ATP-grasp" evidence="16">
    <location>
        <begin position="674"/>
        <end position="863"/>
    </location>
</feature>
<feature type="domain" description="ATP-grasp" evidence="16">
    <location>
        <begin position="133"/>
        <end position="328"/>
    </location>
</feature>
<evidence type="ECO:0000256" key="3">
    <source>
        <dbReference type="ARBA" id="ARBA00022571"/>
    </source>
</evidence>
<dbReference type="InterPro" id="IPR005479">
    <property type="entry name" value="CPAse_ATP-bd"/>
</dbReference>
<dbReference type="Pfam" id="PF02786">
    <property type="entry name" value="CPSase_L_D2"/>
    <property type="match status" value="2"/>
</dbReference>
<keyword evidence="12" id="KW-0464">Manganese</keyword>
<dbReference type="Proteomes" id="UP000264002">
    <property type="component" value="Unassembled WGS sequence"/>
</dbReference>
<dbReference type="PROSITE" id="PS50975">
    <property type="entry name" value="ATP_GRASP"/>
    <property type="match status" value="2"/>
</dbReference>
<keyword evidence="9 15" id="KW-0067">ATP-binding</keyword>
<dbReference type="PANTHER" id="PTHR11405">
    <property type="entry name" value="CARBAMOYLTRANSFERASE FAMILY MEMBER"/>
    <property type="match status" value="1"/>
</dbReference>
<dbReference type="PROSITE" id="PS00867">
    <property type="entry name" value="CPSASE_2"/>
    <property type="match status" value="2"/>
</dbReference>
<dbReference type="InterPro" id="IPR016185">
    <property type="entry name" value="PreATP-grasp_dom_sf"/>
</dbReference>
<evidence type="ECO:0000256" key="5">
    <source>
        <dbReference type="ARBA" id="ARBA00022605"/>
    </source>
</evidence>